<dbReference type="PROSITE" id="PS50157">
    <property type="entry name" value="ZINC_FINGER_C2H2_2"/>
    <property type="match status" value="1"/>
</dbReference>
<dbReference type="GO" id="GO:0008270">
    <property type="term" value="F:zinc ion binding"/>
    <property type="evidence" value="ECO:0007669"/>
    <property type="project" value="UniProtKB-KW"/>
</dbReference>
<feature type="compositionally biased region" description="Basic and acidic residues" evidence="2">
    <location>
        <begin position="222"/>
        <end position="256"/>
    </location>
</feature>
<feature type="compositionally biased region" description="Basic and acidic residues" evidence="2">
    <location>
        <begin position="599"/>
        <end position="613"/>
    </location>
</feature>
<feature type="region of interest" description="Disordered" evidence="2">
    <location>
        <begin position="1"/>
        <end position="59"/>
    </location>
</feature>
<evidence type="ECO:0000259" key="3">
    <source>
        <dbReference type="PROSITE" id="PS50157"/>
    </source>
</evidence>
<feature type="compositionally biased region" description="Acidic residues" evidence="2">
    <location>
        <begin position="659"/>
        <end position="682"/>
    </location>
</feature>
<dbReference type="Proteomes" id="UP001487740">
    <property type="component" value="Unassembled WGS sequence"/>
</dbReference>
<protein>
    <recommendedName>
        <fullName evidence="3">C2H2-type domain-containing protein</fullName>
    </recommendedName>
</protein>
<feature type="compositionally biased region" description="Basic residues" evidence="2">
    <location>
        <begin position="193"/>
        <end position="204"/>
    </location>
</feature>
<feature type="compositionally biased region" description="Basic and acidic residues" evidence="2">
    <location>
        <begin position="543"/>
        <end position="575"/>
    </location>
</feature>
<keyword evidence="5" id="KW-1185">Reference proteome</keyword>
<dbReference type="SMART" id="SM00355">
    <property type="entry name" value="ZnF_C2H2"/>
    <property type="match status" value="3"/>
</dbReference>
<feature type="compositionally biased region" description="Acidic residues" evidence="2">
    <location>
        <begin position="614"/>
        <end position="633"/>
    </location>
</feature>
<evidence type="ECO:0000256" key="2">
    <source>
        <dbReference type="SAM" id="MobiDB-lite"/>
    </source>
</evidence>
<name>A0AAW0UCZ9_SCYPA</name>
<feature type="compositionally biased region" description="Gly residues" evidence="2">
    <location>
        <begin position="212"/>
        <end position="221"/>
    </location>
</feature>
<evidence type="ECO:0000313" key="4">
    <source>
        <dbReference type="EMBL" id="KAK8397331.1"/>
    </source>
</evidence>
<gene>
    <name evidence="4" type="ORF">O3P69_004793</name>
</gene>
<dbReference type="InterPro" id="IPR013087">
    <property type="entry name" value="Znf_C2H2_type"/>
</dbReference>
<comment type="caution">
    <text evidence="4">The sequence shown here is derived from an EMBL/GenBank/DDBJ whole genome shotgun (WGS) entry which is preliminary data.</text>
</comment>
<dbReference type="EMBL" id="JARAKH010000014">
    <property type="protein sequence ID" value="KAK8397331.1"/>
    <property type="molecule type" value="Genomic_DNA"/>
</dbReference>
<proteinExistence type="predicted"/>
<evidence type="ECO:0000256" key="1">
    <source>
        <dbReference type="PROSITE-ProRule" id="PRU00042"/>
    </source>
</evidence>
<keyword evidence="1" id="KW-0863">Zinc-finger</keyword>
<feature type="compositionally biased region" description="Acidic residues" evidence="2">
    <location>
        <begin position="641"/>
        <end position="651"/>
    </location>
</feature>
<reference evidence="4 5" key="1">
    <citation type="submission" date="2023-03" db="EMBL/GenBank/DDBJ databases">
        <title>High-quality genome of Scylla paramamosain provides insights in environmental adaptation.</title>
        <authorList>
            <person name="Zhang L."/>
        </authorList>
    </citation>
    <scope>NUCLEOTIDE SEQUENCE [LARGE SCALE GENOMIC DNA]</scope>
    <source>
        <strain evidence="4">LZ_2023a</strain>
        <tissue evidence="4">Muscle</tissue>
    </source>
</reference>
<feature type="compositionally biased region" description="Low complexity" evidence="2">
    <location>
        <begin position="264"/>
        <end position="277"/>
    </location>
</feature>
<accession>A0AAW0UCZ9</accession>
<feature type="region of interest" description="Disordered" evidence="2">
    <location>
        <begin position="174"/>
        <end position="296"/>
    </location>
</feature>
<dbReference type="PROSITE" id="PS00028">
    <property type="entry name" value="ZINC_FINGER_C2H2_1"/>
    <property type="match status" value="1"/>
</dbReference>
<sequence length="708" mass="79236">MSRPSDGYFGRGSRRRVSEGYGRQYGDSYGGGRSSQEYSRDRSSGGGRSQGRGLMVNPWEGGMVPGSGGMAGRALQGTAAAPDIVASINHLSRMDNPESELALNILNAVLTNKEETQWARQRDWEGGQKRRMDWDDQYYGSGRGILPTPQMPPRKLPRRDPNIGPAYSWGVVGGFVPGRPGRGRGGSTGPGYKMKKTLPAKKKIGAKEVKTSGGGGAGGGAKTEDKTKAGKVEEGKGKEPETGNGKKAEGDEGKAEADEEGTAEGEAAAVGDTAGAKSSAGDTEQKKKELEPKKKKEECPVPLSYLRCHICHMHKFNNGSNFMDHVRSKKHRRITLYYQEKIDSSLKMLKAQSWLKSQRHIVSMVKQKGRITRCDTCDCPIKGGQGPHLYLREHALVYHFTKCFTCKKRFASRAELEAHKLTFPHMKAQSIQDSIARERFLRKTRKQGKETVIPEQKLTEEFHEMVTQMQLNNLSTQVWNKDTIPVYDPATPIGLNHLVKQSLFVCAVCPKKVSQTAHEALEHCKSREHYDCYQAHLKALEEKEAKGETSDKENEKEESTDKKEATEKPEIKKEKEEEEENKDEKETDKLNEEEEEEMEIKMENEDDGMKDMDNMEVIDEEGEQEEEEEEEEQNVNKDVQEGNEEEEEMGDDVLASVEEVGEDLEEETELEEKEEEKKEEEEEKVKDTGEKTSTSATSATPEDKTGAR</sequence>
<dbReference type="AlphaFoldDB" id="A0AAW0UCZ9"/>
<feature type="domain" description="C2H2-type" evidence="3">
    <location>
        <begin position="401"/>
        <end position="430"/>
    </location>
</feature>
<organism evidence="4 5">
    <name type="scientific">Scylla paramamosain</name>
    <name type="common">Mud crab</name>
    <dbReference type="NCBI Taxonomy" id="85552"/>
    <lineage>
        <taxon>Eukaryota</taxon>
        <taxon>Metazoa</taxon>
        <taxon>Ecdysozoa</taxon>
        <taxon>Arthropoda</taxon>
        <taxon>Crustacea</taxon>
        <taxon>Multicrustacea</taxon>
        <taxon>Malacostraca</taxon>
        <taxon>Eumalacostraca</taxon>
        <taxon>Eucarida</taxon>
        <taxon>Decapoda</taxon>
        <taxon>Pleocyemata</taxon>
        <taxon>Brachyura</taxon>
        <taxon>Eubrachyura</taxon>
        <taxon>Portunoidea</taxon>
        <taxon>Portunidae</taxon>
        <taxon>Portuninae</taxon>
        <taxon>Scylla</taxon>
    </lineage>
</organism>
<keyword evidence="1" id="KW-0862">Zinc</keyword>
<feature type="region of interest" description="Disordered" evidence="2">
    <location>
        <begin position="543"/>
        <end position="708"/>
    </location>
</feature>
<keyword evidence="1" id="KW-0479">Metal-binding</keyword>
<feature type="compositionally biased region" description="Basic and acidic residues" evidence="2">
    <location>
        <begin position="283"/>
        <end position="296"/>
    </location>
</feature>
<evidence type="ECO:0000313" key="5">
    <source>
        <dbReference type="Proteomes" id="UP001487740"/>
    </source>
</evidence>